<comment type="caution">
    <text evidence="1">The sequence shown here is derived from an EMBL/GenBank/DDBJ whole genome shotgun (WGS) entry which is preliminary data.</text>
</comment>
<dbReference type="EMBL" id="SRLO01000420">
    <property type="protein sequence ID" value="TNN56802.1"/>
    <property type="molecule type" value="Genomic_DNA"/>
</dbReference>
<dbReference type="Proteomes" id="UP000314294">
    <property type="component" value="Unassembled WGS sequence"/>
</dbReference>
<sequence length="309" mass="33669">MEESLRATRRPRFCLLPLRSVHGDKVSVSGLELLGESRFLGSLVRSIGTPFIRNPRRHPKKGLRLVIGVLQEHAVVTVGFEVEGDVSAGAGPEGREDLQRKLHKPTCSKLEFLLPGLEYSDVDLSLAQSQLQGAQVISKSNDVDVIDEDVLQAATEIWCSGQIQVCELSFADGCDCVTVHGEVHLSTLAYDGDIVPVQIVKKAAGGQCRPTVNFGEEVSLDPLTVQQQTVLLQGLEVDGNVVVLGTGSLLWSRVYLVIQSYELKVPWVAMATSRYFLPRSTCSHGCLSLWDGDQPLLPEGRKGRVSLEG</sequence>
<gene>
    <name evidence="1" type="ORF">EYF80_032980</name>
</gene>
<evidence type="ECO:0000313" key="2">
    <source>
        <dbReference type="Proteomes" id="UP000314294"/>
    </source>
</evidence>
<keyword evidence="2" id="KW-1185">Reference proteome</keyword>
<evidence type="ECO:0000313" key="1">
    <source>
        <dbReference type="EMBL" id="TNN56802.1"/>
    </source>
</evidence>
<proteinExistence type="predicted"/>
<name>A0A4Z2GVM8_9TELE</name>
<organism evidence="1 2">
    <name type="scientific">Liparis tanakae</name>
    <name type="common">Tanaka's snailfish</name>
    <dbReference type="NCBI Taxonomy" id="230148"/>
    <lineage>
        <taxon>Eukaryota</taxon>
        <taxon>Metazoa</taxon>
        <taxon>Chordata</taxon>
        <taxon>Craniata</taxon>
        <taxon>Vertebrata</taxon>
        <taxon>Euteleostomi</taxon>
        <taxon>Actinopterygii</taxon>
        <taxon>Neopterygii</taxon>
        <taxon>Teleostei</taxon>
        <taxon>Neoteleostei</taxon>
        <taxon>Acanthomorphata</taxon>
        <taxon>Eupercaria</taxon>
        <taxon>Perciformes</taxon>
        <taxon>Cottioidei</taxon>
        <taxon>Cottales</taxon>
        <taxon>Liparidae</taxon>
        <taxon>Liparis</taxon>
    </lineage>
</organism>
<accession>A0A4Z2GVM8</accession>
<protein>
    <submittedName>
        <fullName evidence="1">Uncharacterized protein</fullName>
    </submittedName>
</protein>
<reference evidence="1 2" key="1">
    <citation type="submission" date="2019-03" db="EMBL/GenBank/DDBJ databases">
        <title>First draft genome of Liparis tanakae, snailfish: a comprehensive survey of snailfish specific genes.</title>
        <authorList>
            <person name="Kim W."/>
            <person name="Song I."/>
            <person name="Jeong J.-H."/>
            <person name="Kim D."/>
            <person name="Kim S."/>
            <person name="Ryu S."/>
            <person name="Song J.Y."/>
            <person name="Lee S.K."/>
        </authorList>
    </citation>
    <scope>NUCLEOTIDE SEQUENCE [LARGE SCALE GENOMIC DNA]</scope>
    <source>
        <tissue evidence="1">Muscle</tissue>
    </source>
</reference>
<dbReference type="AlphaFoldDB" id="A0A4Z2GVM8"/>